<proteinExistence type="predicted"/>
<accession>A0A8S5QRC6</accession>
<evidence type="ECO:0000313" key="1">
    <source>
        <dbReference type="EMBL" id="DAE21371.1"/>
    </source>
</evidence>
<dbReference type="EMBL" id="BK015711">
    <property type="protein sequence ID" value="DAE21371.1"/>
    <property type="molecule type" value="Genomic_DNA"/>
</dbReference>
<name>A0A8S5QRC6_9CAUD</name>
<reference evidence="1" key="1">
    <citation type="journal article" date="2021" name="Proc. Natl. Acad. Sci. U.S.A.">
        <title>A Catalog of Tens of Thousands of Viruses from Human Metagenomes Reveals Hidden Associations with Chronic Diseases.</title>
        <authorList>
            <person name="Tisza M.J."/>
            <person name="Buck C.B."/>
        </authorList>
    </citation>
    <scope>NUCLEOTIDE SEQUENCE</scope>
    <source>
        <strain evidence="1">CtE6L85</strain>
    </source>
</reference>
<organism evidence="1">
    <name type="scientific">Siphoviridae sp. ctE6L85</name>
    <dbReference type="NCBI Taxonomy" id="2826202"/>
    <lineage>
        <taxon>Viruses</taxon>
        <taxon>Duplodnaviria</taxon>
        <taxon>Heunggongvirae</taxon>
        <taxon>Uroviricota</taxon>
        <taxon>Caudoviricetes</taxon>
    </lineage>
</organism>
<protein>
    <submittedName>
        <fullName evidence="1">Uncharacterized protein</fullName>
    </submittedName>
</protein>
<sequence>MEVSDYEMKKRVSVRELKEYCSRNKPQQVLFCTENQEWYRVADPCKLRLSFPIMLICENPNLICLKSETNTLCIDRIKFAEINSDTSVLGTVLTVSCGNMKATEPEKTYTLIFS</sequence>